<evidence type="ECO:0000259" key="2">
    <source>
        <dbReference type="Pfam" id="PF00582"/>
    </source>
</evidence>
<reference evidence="4" key="1">
    <citation type="journal article" date="2019" name="Int. J. Syst. Evol. Microbiol.">
        <title>The Global Catalogue of Microorganisms (GCM) 10K type strain sequencing project: providing services to taxonomists for standard genome sequencing and annotation.</title>
        <authorList>
            <consortium name="The Broad Institute Genomics Platform"/>
            <consortium name="The Broad Institute Genome Sequencing Center for Infectious Disease"/>
            <person name="Wu L."/>
            <person name="Ma J."/>
        </authorList>
    </citation>
    <scope>NUCLEOTIDE SEQUENCE [LARGE SCALE GENOMIC DNA]</scope>
    <source>
        <strain evidence="4">JCM 16925</strain>
    </source>
</reference>
<dbReference type="Gene3D" id="3.40.50.620">
    <property type="entry name" value="HUPs"/>
    <property type="match status" value="1"/>
</dbReference>
<feature type="region of interest" description="Disordered" evidence="1">
    <location>
        <begin position="69"/>
        <end position="101"/>
    </location>
</feature>
<evidence type="ECO:0000313" key="3">
    <source>
        <dbReference type="EMBL" id="GAA4073638.1"/>
    </source>
</evidence>
<comment type="caution">
    <text evidence="3">The sequence shown here is derived from an EMBL/GenBank/DDBJ whole genome shotgun (WGS) entry which is preliminary data.</text>
</comment>
<organism evidence="3 4">
    <name type="scientific">Streptomyces shaanxiensis</name>
    <dbReference type="NCBI Taxonomy" id="653357"/>
    <lineage>
        <taxon>Bacteria</taxon>
        <taxon>Bacillati</taxon>
        <taxon>Actinomycetota</taxon>
        <taxon>Actinomycetes</taxon>
        <taxon>Kitasatosporales</taxon>
        <taxon>Streptomycetaceae</taxon>
        <taxon>Streptomyces</taxon>
    </lineage>
</organism>
<dbReference type="InterPro" id="IPR006016">
    <property type="entry name" value="UspA"/>
</dbReference>
<dbReference type="Proteomes" id="UP001499984">
    <property type="component" value="Unassembled WGS sequence"/>
</dbReference>
<dbReference type="Pfam" id="PF00582">
    <property type="entry name" value="Usp"/>
    <property type="match status" value="1"/>
</dbReference>
<name>A0ABP7VU60_9ACTN</name>
<dbReference type="SUPFAM" id="SSF52402">
    <property type="entry name" value="Adenine nucleotide alpha hydrolases-like"/>
    <property type="match status" value="1"/>
</dbReference>
<protein>
    <recommendedName>
        <fullName evidence="2">UspA domain-containing protein</fullName>
    </recommendedName>
</protein>
<evidence type="ECO:0000313" key="4">
    <source>
        <dbReference type="Proteomes" id="UP001499984"/>
    </source>
</evidence>
<evidence type="ECO:0000256" key="1">
    <source>
        <dbReference type="SAM" id="MobiDB-lite"/>
    </source>
</evidence>
<dbReference type="EMBL" id="BAAAZY010000014">
    <property type="protein sequence ID" value="GAA4073638.1"/>
    <property type="molecule type" value="Genomic_DNA"/>
</dbReference>
<proteinExistence type="predicted"/>
<gene>
    <name evidence="3" type="ORF">GCM10022233_58930</name>
</gene>
<keyword evidence="4" id="KW-1185">Reference proteome</keyword>
<accession>A0ABP7VU60</accession>
<feature type="domain" description="UspA" evidence="2">
    <location>
        <begin position="1"/>
        <end position="67"/>
    </location>
</feature>
<sequence length="101" mass="10918">MIGPVVAGVDGWPEGFAAADWAAREALRRGLSLRLVHAWESGAAGGRPEAALPELRAPQYRARHVLSKRAARRRPLLSGRGGRRRPPRAGAGRSRRRALPA</sequence>
<dbReference type="InterPro" id="IPR014729">
    <property type="entry name" value="Rossmann-like_a/b/a_fold"/>
</dbReference>